<gene>
    <name evidence="3" type="ORF">KJI95_10175</name>
</gene>
<dbReference type="SUPFAM" id="SSF54427">
    <property type="entry name" value="NTF2-like"/>
    <property type="match status" value="1"/>
</dbReference>
<keyword evidence="4" id="KW-1185">Reference proteome</keyword>
<feature type="domain" description="SnoaL-like" evidence="2">
    <location>
        <begin position="32"/>
        <end position="138"/>
    </location>
</feature>
<dbReference type="RefSeq" id="WP_214507084.1">
    <property type="nucleotide sequence ID" value="NZ_JAHEPS010000003.1"/>
</dbReference>
<proteinExistence type="predicted"/>
<protein>
    <submittedName>
        <fullName evidence="3">Nuclear transport factor 2 family protein</fullName>
    </submittedName>
</protein>
<dbReference type="Gene3D" id="3.10.450.50">
    <property type="match status" value="1"/>
</dbReference>
<comment type="caution">
    <text evidence="3">The sequence shown here is derived from an EMBL/GenBank/DDBJ whole genome shotgun (WGS) entry which is preliminary data.</text>
</comment>
<feature type="signal peptide" evidence="1">
    <location>
        <begin position="1"/>
        <end position="22"/>
    </location>
</feature>
<evidence type="ECO:0000313" key="3">
    <source>
        <dbReference type="EMBL" id="MBT1444888.1"/>
    </source>
</evidence>
<sequence>MAKPYLSALALLAGLMSTGLYAGDAEQKEAAAVLDALHRHAAHADWPAYFALYSQDAVFIGTDASERWNMGEFRRYAEPTKGWDYQPTVRHFIERGEMLIFDELLTNAKYGTTRGTGAMVLTEEGWKVVQYHLSIPVPNEVAKEVTATISAFERKAASGAH</sequence>
<dbReference type="Pfam" id="PF13474">
    <property type="entry name" value="SnoaL_3"/>
    <property type="match status" value="1"/>
</dbReference>
<name>A0ABS5V370_9GAMM</name>
<keyword evidence="1" id="KW-0732">Signal</keyword>
<organism evidence="3 4">
    <name type="scientific">Shewanella jiangmenensis</name>
    <dbReference type="NCBI Taxonomy" id="2837387"/>
    <lineage>
        <taxon>Bacteria</taxon>
        <taxon>Pseudomonadati</taxon>
        <taxon>Pseudomonadota</taxon>
        <taxon>Gammaproteobacteria</taxon>
        <taxon>Alteromonadales</taxon>
        <taxon>Shewanellaceae</taxon>
        <taxon>Shewanella</taxon>
    </lineage>
</organism>
<evidence type="ECO:0000256" key="1">
    <source>
        <dbReference type="SAM" id="SignalP"/>
    </source>
</evidence>
<reference evidence="3 4" key="1">
    <citation type="submission" date="2021-05" db="EMBL/GenBank/DDBJ databases">
        <title>Shewanella sp. JM162201.</title>
        <authorList>
            <person name="Xu S."/>
            <person name="Li A."/>
        </authorList>
    </citation>
    <scope>NUCLEOTIDE SEQUENCE [LARGE SCALE GENOMIC DNA]</scope>
    <source>
        <strain evidence="3 4">JM162201</strain>
    </source>
</reference>
<dbReference type="EMBL" id="JAHEPS010000003">
    <property type="protein sequence ID" value="MBT1444888.1"/>
    <property type="molecule type" value="Genomic_DNA"/>
</dbReference>
<dbReference type="InterPro" id="IPR032710">
    <property type="entry name" value="NTF2-like_dom_sf"/>
</dbReference>
<evidence type="ECO:0000259" key="2">
    <source>
        <dbReference type="Pfam" id="PF13474"/>
    </source>
</evidence>
<dbReference type="Proteomes" id="UP001195903">
    <property type="component" value="Unassembled WGS sequence"/>
</dbReference>
<evidence type="ECO:0000313" key="4">
    <source>
        <dbReference type="Proteomes" id="UP001195903"/>
    </source>
</evidence>
<feature type="chain" id="PRO_5045206298" evidence="1">
    <location>
        <begin position="23"/>
        <end position="161"/>
    </location>
</feature>
<accession>A0ABS5V370</accession>
<dbReference type="InterPro" id="IPR037401">
    <property type="entry name" value="SnoaL-like"/>
</dbReference>